<feature type="region of interest" description="Disordered" evidence="1">
    <location>
        <begin position="1"/>
        <end position="38"/>
    </location>
</feature>
<dbReference type="Proteomes" id="UP000077407">
    <property type="component" value="Unassembled WGS sequence"/>
</dbReference>
<dbReference type="RefSeq" id="WP_063556779.1">
    <property type="nucleotide sequence ID" value="NZ_LITT01000062.1"/>
</dbReference>
<gene>
    <name evidence="2" type="ORF">WY13_03498</name>
</gene>
<evidence type="ECO:0000256" key="1">
    <source>
        <dbReference type="SAM" id="MobiDB-lite"/>
    </source>
</evidence>
<dbReference type="Pfam" id="PF03646">
    <property type="entry name" value="FlaG"/>
    <property type="match status" value="1"/>
</dbReference>
<feature type="compositionally biased region" description="Low complexity" evidence="1">
    <location>
        <begin position="18"/>
        <end position="30"/>
    </location>
</feature>
<dbReference type="PATRIC" id="fig|1538.10.peg.3574"/>
<dbReference type="InterPro" id="IPR035924">
    <property type="entry name" value="FlaG-like_sf"/>
</dbReference>
<dbReference type="Gene3D" id="3.30.160.170">
    <property type="entry name" value="FlaG-like"/>
    <property type="match status" value="1"/>
</dbReference>
<dbReference type="InterPro" id="IPR005186">
    <property type="entry name" value="FlaG"/>
</dbReference>
<comment type="caution">
    <text evidence="2">The sequence shown here is derived from an EMBL/GenBank/DDBJ whole genome shotgun (WGS) entry which is preliminary data.</text>
</comment>
<protein>
    <submittedName>
        <fullName evidence="2">Flagellar protein FlaG</fullName>
    </submittedName>
</protein>
<dbReference type="EMBL" id="LITT01000062">
    <property type="protein sequence ID" value="OAA83170.1"/>
    <property type="molecule type" value="Genomic_DNA"/>
</dbReference>
<dbReference type="PANTHER" id="PTHR37166">
    <property type="entry name" value="PROTEIN FLAG"/>
    <property type="match status" value="1"/>
</dbReference>
<name>A0A170NBA2_9CLOT</name>
<keyword evidence="2" id="KW-0966">Cell projection</keyword>
<keyword evidence="2" id="KW-0282">Flagellum</keyword>
<organism evidence="2 3">
    <name type="scientific">Clostridium ljungdahlii</name>
    <dbReference type="NCBI Taxonomy" id="1538"/>
    <lineage>
        <taxon>Bacteria</taxon>
        <taxon>Bacillati</taxon>
        <taxon>Bacillota</taxon>
        <taxon>Clostridia</taxon>
        <taxon>Eubacteriales</taxon>
        <taxon>Clostridiaceae</taxon>
        <taxon>Clostridium</taxon>
    </lineage>
</organism>
<dbReference type="SUPFAM" id="SSF160214">
    <property type="entry name" value="FlaG-like"/>
    <property type="match status" value="1"/>
</dbReference>
<reference evidence="2 3" key="1">
    <citation type="journal article" date="2015" name="Biotechnol. Bioeng.">
        <title>Genome sequence and phenotypic characterization of Caulobacter segnis.</title>
        <authorList>
            <person name="Patel S."/>
            <person name="Fletcher B."/>
            <person name="Scott D.C."/>
            <person name="Ely B."/>
        </authorList>
    </citation>
    <scope>NUCLEOTIDE SEQUENCE [LARGE SCALE GENOMIC DNA]</scope>
    <source>
        <strain evidence="2 3">ERI-2</strain>
    </source>
</reference>
<keyword evidence="2" id="KW-0969">Cilium</keyword>
<accession>A0A170NBA2</accession>
<proteinExistence type="predicted"/>
<dbReference type="AlphaFoldDB" id="A0A170NBA2"/>
<evidence type="ECO:0000313" key="3">
    <source>
        <dbReference type="Proteomes" id="UP000077407"/>
    </source>
</evidence>
<evidence type="ECO:0000313" key="2">
    <source>
        <dbReference type="EMBL" id="OAA83170.1"/>
    </source>
</evidence>
<dbReference type="PANTHER" id="PTHR37166:SF1">
    <property type="entry name" value="PROTEIN FLAG"/>
    <property type="match status" value="1"/>
</dbReference>
<sequence>MEVKDVGQGRQLSLSFNTSSDVSQTQQSTDAVNKTASKDLNEKSLTHKDVKKAVDKVNKLMEDKSTHLKYEVCGKFNDVTIQIIDDKTDEVIKEIPPKKIIEMVDKLCELAGFFLDKKV</sequence>
<dbReference type="OrthoDB" id="9799867at2"/>